<dbReference type="KEGG" id="mpul:BLA55_02705"/>
<dbReference type="OrthoDB" id="399212at2"/>
<organism evidence="1 2">
    <name type="scientific">Mycoplasmopsis pullorum</name>
    <dbReference type="NCBI Taxonomy" id="48003"/>
    <lineage>
        <taxon>Bacteria</taxon>
        <taxon>Bacillati</taxon>
        <taxon>Mycoplasmatota</taxon>
        <taxon>Mycoplasmoidales</taxon>
        <taxon>Metamycoplasmataceae</taxon>
        <taxon>Mycoplasmopsis</taxon>
    </lineage>
</organism>
<name>A0A1L4FSI3_9BACT</name>
<evidence type="ECO:0000313" key="2">
    <source>
        <dbReference type="Proteomes" id="UP000184322"/>
    </source>
</evidence>
<dbReference type="AlphaFoldDB" id="A0A1L4FSI3"/>
<dbReference type="GeneID" id="57134202"/>
<dbReference type="Proteomes" id="UP000184322">
    <property type="component" value="Chromosome"/>
</dbReference>
<dbReference type="EMBL" id="CP017813">
    <property type="protein sequence ID" value="APJ38554.1"/>
    <property type="molecule type" value="Genomic_DNA"/>
</dbReference>
<evidence type="ECO:0000313" key="1">
    <source>
        <dbReference type="EMBL" id="APJ38554.1"/>
    </source>
</evidence>
<dbReference type="RefSeq" id="WP_073372557.1">
    <property type="nucleotide sequence ID" value="NZ_CP017813.1"/>
</dbReference>
<proteinExistence type="predicted"/>
<gene>
    <name evidence="1" type="ORF">BLA55_02705</name>
</gene>
<protein>
    <submittedName>
        <fullName evidence="1">Uncharacterized protein</fullName>
    </submittedName>
</protein>
<sequence>MTIEFKSKILQGSNEPVYTNFEAKLERLNELDFDVLLFNEPSQNVANRIEINSSDVNIFAGPTTLNLSLNKWVDVEFIVNYGTNKNQTFLINTFLKSLTHTKNENEEVYKLNYILSQNRDENNLIGEFFIDLVIK</sequence>
<accession>A0A1L4FSI3</accession>
<reference evidence="2" key="1">
    <citation type="submission" date="2016-10" db="EMBL/GenBank/DDBJ databases">
        <authorList>
            <person name="Beylefeld A."/>
            <person name="Abolnik C."/>
        </authorList>
    </citation>
    <scope>NUCLEOTIDE SEQUENCE [LARGE SCALE GENOMIC DNA]</scope>
    <source>
        <strain evidence="2">B359_6</strain>
    </source>
</reference>
<keyword evidence="2" id="KW-1185">Reference proteome</keyword>
<dbReference type="STRING" id="48003.BLA55_02705"/>